<evidence type="ECO:0000256" key="3">
    <source>
        <dbReference type="ARBA" id="ARBA00022692"/>
    </source>
</evidence>
<dbReference type="InterPro" id="IPR005495">
    <property type="entry name" value="LptG/LptF_permease"/>
</dbReference>
<dbReference type="EMBL" id="BRXS01000001">
    <property type="protein sequence ID" value="GLC24410.1"/>
    <property type="molecule type" value="Genomic_DNA"/>
</dbReference>
<evidence type="ECO:0000256" key="4">
    <source>
        <dbReference type="ARBA" id="ARBA00022989"/>
    </source>
</evidence>
<dbReference type="PANTHER" id="PTHR33529">
    <property type="entry name" value="SLR0882 PROTEIN-RELATED"/>
    <property type="match status" value="1"/>
</dbReference>
<name>A0AA37Q0J2_9BACT</name>
<feature type="transmembrane region" description="Helical" evidence="7">
    <location>
        <begin position="570"/>
        <end position="589"/>
    </location>
</feature>
<reference evidence="8" key="1">
    <citation type="submission" date="2022-08" db="EMBL/GenBank/DDBJ databases">
        <title>Draft genome sequencing of Roseisolibacter agri AW1220.</title>
        <authorList>
            <person name="Tobiishi Y."/>
            <person name="Tonouchi A."/>
        </authorList>
    </citation>
    <scope>NUCLEOTIDE SEQUENCE</scope>
    <source>
        <strain evidence="8">AW1220</strain>
    </source>
</reference>
<keyword evidence="9" id="KW-1185">Reference proteome</keyword>
<evidence type="ECO:0000256" key="5">
    <source>
        <dbReference type="ARBA" id="ARBA00023136"/>
    </source>
</evidence>
<feature type="transmembrane region" description="Helical" evidence="7">
    <location>
        <begin position="512"/>
        <end position="530"/>
    </location>
</feature>
<sequence length="636" mass="68119">MKITTKYVLREHLGPLTFALSALTSLLLLNYISRKFGDLVGKGLPWRVIGEFFVLSIPFTVAMTLPMAVLVSVLYAFSRLAAENEVTAFKASGVAMSRLLGPVLVAAVGLAGLMVYFNDQVLPRANHRLTVLTGDIARTRPTFALREQVLNEVTPQFVLRATHVYNERGALRDVTIYDMSRPEMRTIRADSGQLAMSKNQKDIEMTLYHGVIENLGEGKPNELQRLFYQTNLVRVRDVAKSFTQTDKNGTSFKSDREMSICELQDAYLRSRKEYLIARLEFDQALADSLRRKRPEAAPPGKVFLGLGRLYCQAVKGVRGAVQEVLPVRTAGAMEVRPASVPALQPPAQDTTRRPATPSPASPASPATTPAPTPAQDTTRRPATPTPQPAPTPPAVPPAVPPGVPATVPPGAQPSRADTAALPGQPGVPVVPMVPGQPVPGQPVPGQPVPGQPGAVPGATVTGQPLPPTPTQTPDSAVSAAASAGSMLAIARLRLTETATQMNGYDIEIHKKFALAVACIVFVLLGAPVALRFPRGGVGLVIGMSLFVFALYYCFLIAGEELATRGLLPSWVSMWAANVLFGAVGVVLAWRMGRESGSARGGGLAEWWWMLRHRKELRRQAEARAAVAGAARAQGAA</sequence>
<comment type="caution">
    <text evidence="8">The sequence shown here is derived from an EMBL/GenBank/DDBJ whole genome shotgun (WGS) entry which is preliminary data.</text>
</comment>
<feature type="transmembrane region" description="Helical" evidence="7">
    <location>
        <begin position="99"/>
        <end position="117"/>
    </location>
</feature>
<accession>A0AA37Q0J2</accession>
<evidence type="ECO:0000256" key="1">
    <source>
        <dbReference type="ARBA" id="ARBA00004651"/>
    </source>
</evidence>
<feature type="compositionally biased region" description="Low complexity" evidence="6">
    <location>
        <begin position="451"/>
        <end position="463"/>
    </location>
</feature>
<dbReference type="PANTHER" id="PTHR33529:SF6">
    <property type="entry name" value="YJGP_YJGQ FAMILY PERMEASE"/>
    <property type="match status" value="1"/>
</dbReference>
<dbReference type="Pfam" id="PF03739">
    <property type="entry name" value="LptF_LptG"/>
    <property type="match status" value="2"/>
</dbReference>
<feature type="compositionally biased region" description="Pro residues" evidence="6">
    <location>
        <begin position="356"/>
        <end position="372"/>
    </location>
</feature>
<dbReference type="AlphaFoldDB" id="A0AA37Q0J2"/>
<feature type="region of interest" description="Disordered" evidence="6">
    <location>
        <begin position="336"/>
        <end position="477"/>
    </location>
</feature>
<evidence type="ECO:0000313" key="9">
    <source>
        <dbReference type="Proteomes" id="UP001161325"/>
    </source>
</evidence>
<feature type="transmembrane region" description="Helical" evidence="7">
    <location>
        <begin position="537"/>
        <end position="558"/>
    </location>
</feature>
<evidence type="ECO:0000256" key="7">
    <source>
        <dbReference type="SAM" id="Phobius"/>
    </source>
</evidence>
<keyword evidence="2" id="KW-1003">Cell membrane</keyword>
<feature type="transmembrane region" description="Helical" evidence="7">
    <location>
        <begin position="12"/>
        <end position="32"/>
    </location>
</feature>
<feature type="compositionally biased region" description="Low complexity" evidence="6">
    <location>
        <begin position="373"/>
        <end position="382"/>
    </location>
</feature>
<feature type="transmembrane region" description="Helical" evidence="7">
    <location>
        <begin position="52"/>
        <end position="78"/>
    </location>
</feature>
<organism evidence="8 9">
    <name type="scientific">Roseisolibacter agri</name>
    <dbReference type="NCBI Taxonomy" id="2014610"/>
    <lineage>
        <taxon>Bacteria</taxon>
        <taxon>Pseudomonadati</taxon>
        <taxon>Gemmatimonadota</taxon>
        <taxon>Gemmatimonadia</taxon>
        <taxon>Gemmatimonadales</taxon>
        <taxon>Gemmatimonadaceae</taxon>
        <taxon>Roseisolibacter</taxon>
    </lineage>
</organism>
<gene>
    <name evidence="8" type="ORF">rosag_09230</name>
</gene>
<feature type="compositionally biased region" description="Low complexity" evidence="6">
    <location>
        <begin position="422"/>
        <end position="433"/>
    </location>
</feature>
<keyword evidence="4 7" id="KW-1133">Transmembrane helix</keyword>
<dbReference type="GO" id="GO:0015920">
    <property type="term" value="P:lipopolysaccharide transport"/>
    <property type="evidence" value="ECO:0007669"/>
    <property type="project" value="TreeGrafter"/>
</dbReference>
<dbReference type="GO" id="GO:0043190">
    <property type="term" value="C:ATP-binding cassette (ABC) transporter complex"/>
    <property type="evidence" value="ECO:0007669"/>
    <property type="project" value="TreeGrafter"/>
</dbReference>
<keyword evidence="5 7" id="KW-0472">Membrane</keyword>
<evidence type="ECO:0000256" key="6">
    <source>
        <dbReference type="SAM" id="MobiDB-lite"/>
    </source>
</evidence>
<evidence type="ECO:0000313" key="8">
    <source>
        <dbReference type="EMBL" id="GLC24410.1"/>
    </source>
</evidence>
<dbReference type="Proteomes" id="UP001161325">
    <property type="component" value="Unassembled WGS sequence"/>
</dbReference>
<evidence type="ECO:0000256" key="2">
    <source>
        <dbReference type="ARBA" id="ARBA00022475"/>
    </source>
</evidence>
<feature type="compositionally biased region" description="Pro residues" evidence="6">
    <location>
        <begin position="383"/>
        <end position="411"/>
    </location>
</feature>
<dbReference type="RefSeq" id="WP_284348859.1">
    <property type="nucleotide sequence ID" value="NZ_BRXS01000001.1"/>
</dbReference>
<proteinExistence type="predicted"/>
<feature type="compositionally biased region" description="Pro residues" evidence="6">
    <location>
        <begin position="434"/>
        <end position="450"/>
    </location>
</feature>
<keyword evidence="3 7" id="KW-0812">Transmembrane</keyword>
<comment type="subcellular location">
    <subcellularLocation>
        <location evidence="1">Cell membrane</location>
        <topology evidence="1">Multi-pass membrane protein</topology>
    </subcellularLocation>
</comment>
<evidence type="ECO:0008006" key="10">
    <source>
        <dbReference type="Google" id="ProtNLM"/>
    </source>
</evidence>
<dbReference type="PRINTS" id="PR01217">
    <property type="entry name" value="PRICHEXTENSN"/>
</dbReference>
<protein>
    <recommendedName>
        <fullName evidence="10">Permease YjgP/YjgQ family protein</fullName>
    </recommendedName>
</protein>